<dbReference type="PANTHER" id="PTHR30576:SF10">
    <property type="entry name" value="SLL5057 PROTEIN"/>
    <property type="match status" value="1"/>
</dbReference>
<keyword evidence="2" id="KW-0472">Membrane</keyword>
<keyword evidence="2" id="KW-0812">Transmembrane</keyword>
<dbReference type="PANTHER" id="PTHR30576">
    <property type="entry name" value="COLANIC BIOSYNTHESIS UDP-GLUCOSE LIPID CARRIER TRANSFERASE"/>
    <property type="match status" value="1"/>
</dbReference>
<dbReference type="InterPro" id="IPR003362">
    <property type="entry name" value="Bact_transf"/>
</dbReference>
<sequence>MSGIPRINEAFIEEPSTQGVGVVPAAAESPVYLAIKRVIDVCVASLLLILFLPIIPVVALLIKMDSPGPVLYRQKRIGRKGKEFNFYKFRSMVMGAEKVVGALRPLSGVDGPVFKLKEDPRVTGVGRFLRRSSLDELPQLFNVLKGEMSIVGPRPNLPSEVSHYLPWQR</sequence>
<reference evidence="4" key="1">
    <citation type="journal article" date="2020" name="mSystems">
        <title>Genome- and Community-Level Interaction Insights into Carbon Utilization and Element Cycling Functions of Hydrothermarchaeota in Hydrothermal Sediment.</title>
        <authorList>
            <person name="Zhou Z."/>
            <person name="Liu Y."/>
            <person name="Xu W."/>
            <person name="Pan J."/>
            <person name="Luo Z.H."/>
            <person name="Li M."/>
        </authorList>
    </citation>
    <scope>NUCLEOTIDE SEQUENCE [LARGE SCALE GENOMIC DNA]</scope>
    <source>
        <strain evidence="4">SpSt-1233</strain>
    </source>
</reference>
<dbReference type="Pfam" id="PF02397">
    <property type="entry name" value="Bac_transf"/>
    <property type="match status" value="1"/>
</dbReference>
<proteinExistence type="inferred from homology"/>
<keyword evidence="2" id="KW-1133">Transmembrane helix</keyword>
<evidence type="ECO:0000256" key="1">
    <source>
        <dbReference type="ARBA" id="ARBA00006464"/>
    </source>
</evidence>
<dbReference type="EMBL" id="DSEC01000441">
    <property type="protein sequence ID" value="HER44046.1"/>
    <property type="molecule type" value="Genomic_DNA"/>
</dbReference>
<dbReference type="GO" id="GO:0016780">
    <property type="term" value="F:phosphotransferase activity, for other substituted phosphate groups"/>
    <property type="evidence" value="ECO:0007669"/>
    <property type="project" value="TreeGrafter"/>
</dbReference>
<name>A0A7V2AVM4_UNCEI</name>
<organism evidence="4">
    <name type="scientific">Eiseniibacteriota bacterium</name>
    <dbReference type="NCBI Taxonomy" id="2212470"/>
    <lineage>
        <taxon>Bacteria</taxon>
        <taxon>Candidatus Eiseniibacteriota</taxon>
    </lineage>
</organism>
<accession>A0A7V2AVM4</accession>
<evidence type="ECO:0000259" key="3">
    <source>
        <dbReference type="Pfam" id="PF02397"/>
    </source>
</evidence>
<gene>
    <name evidence="4" type="ORF">ENO08_06265</name>
</gene>
<evidence type="ECO:0000256" key="2">
    <source>
        <dbReference type="SAM" id="Phobius"/>
    </source>
</evidence>
<feature type="domain" description="Bacterial sugar transferase" evidence="3">
    <location>
        <begin position="36"/>
        <end position="162"/>
    </location>
</feature>
<feature type="non-terminal residue" evidence="4">
    <location>
        <position position="169"/>
    </location>
</feature>
<dbReference type="AlphaFoldDB" id="A0A7V2AVM4"/>
<evidence type="ECO:0000313" key="4">
    <source>
        <dbReference type="EMBL" id="HER44046.1"/>
    </source>
</evidence>
<comment type="caution">
    <text evidence="4">The sequence shown here is derived from an EMBL/GenBank/DDBJ whole genome shotgun (WGS) entry which is preliminary data.</text>
</comment>
<keyword evidence="4" id="KW-0808">Transferase</keyword>
<dbReference type="Proteomes" id="UP000886069">
    <property type="component" value="Unassembled WGS sequence"/>
</dbReference>
<comment type="similarity">
    <text evidence="1">Belongs to the bacterial sugar transferase family.</text>
</comment>
<feature type="transmembrane region" description="Helical" evidence="2">
    <location>
        <begin position="38"/>
        <end position="62"/>
    </location>
</feature>
<protein>
    <submittedName>
        <fullName evidence="4">Sugar transferase</fullName>
    </submittedName>
</protein>